<keyword evidence="2" id="KW-1185">Reference proteome</keyword>
<dbReference type="Proteomes" id="UP000464416">
    <property type="component" value="Segment"/>
</dbReference>
<sequence length="93" mass="9649">MPSGVALAVQSALQPENQTMKAATYTAIDFCQVGSCALLKGVQHPDGVGPDVVTTPVQSFDPATGVIETKNTRYTKAAAPSKLYKPTHGGYPG</sequence>
<evidence type="ECO:0000313" key="1">
    <source>
        <dbReference type="EMBL" id="QHJ75350.1"/>
    </source>
</evidence>
<evidence type="ECO:0000313" key="2">
    <source>
        <dbReference type="Proteomes" id="UP000464416"/>
    </source>
</evidence>
<gene>
    <name evidence="1" type="ORF">SnaR1_gp3</name>
</gene>
<reference evidence="1 2" key="1">
    <citation type="submission" date="2019-12" db="EMBL/GenBank/DDBJ databases">
        <title>The first sequenced Sphaerotilus natans bacteriophage genome is one of a kind - characterization and potential to control this filamentous bacterium in WWTP.</title>
        <authorList>
            <person name="Ferreira R."/>
            <person name="Amado R."/>
            <person name="Padrao J."/>
            <person name="Ferreira V."/>
            <person name="Dias N.M."/>
            <person name="Melo L.D.R."/>
            <person name="Azeredo J."/>
            <person name="Santos S.B."/>
            <person name="Nicolau A."/>
        </authorList>
    </citation>
    <scope>NUCLEOTIDE SEQUENCE [LARGE SCALE GENOMIC DNA]</scope>
</reference>
<accession>A0A6B9SUH2</accession>
<proteinExistence type="predicted"/>
<dbReference type="EMBL" id="MN844877">
    <property type="protein sequence ID" value="QHJ75350.1"/>
    <property type="molecule type" value="Genomic_DNA"/>
</dbReference>
<organism evidence="1 2">
    <name type="scientific">Sphaerotilus phage vB_SnaP-R1</name>
    <dbReference type="NCBI Taxonomy" id="2696336"/>
    <lineage>
        <taxon>Viruses</taxon>
        <taxon>Duplodnaviria</taxon>
        <taxon>Heunggongvirae</taxon>
        <taxon>Uroviricota</taxon>
        <taxon>Caudoviricetes</taxon>
        <taxon>Autographivirales</taxon>
        <taxon>Autoscriptoviridae</taxon>
        <taxon>Natansvirus</taxon>
        <taxon>Natansvirus SnaPR1</taxon>
    </lineage>
</organism>
<name>A0A6B9SUH2_9CAUD</name>
<protein>
    <submittedName>
        <fullName evidence="1">Uncharacterized protein</fullName>
    </submittedName>
</protein>